<keyword evidence="1" id="KW-0472">Membrane</keyword>
<dbReference type="PaxDb" id="523841-HFX_2007"/>
<evidence type="ECO:0000256" key="1">
    <source>
        <dbReference type="SAM" id="Phobius"/>
    </source>
</evidence>
<dbReference type="EMBL" id="AOLO01000009">
    <property type="protein sequence ID" value="EMA00021.1"/>
    <property type="molecule type" value="Genomic_DNA"/>
</dbReference>
<reference evidence="3 8" key="4">
    <citation type="submission" date="2014-04" db="EMBL/GenBank/DDBJ databases">
        <title>Transcriptional profiles of Haloferax mediterranei on the basis of nitrogen availability.</title>
        <authorList>
            <person name="Bautista V."/>
        </authorList>
    </citation>
    <scope>NUCLEOTIDE SEQUENCE [LARGE SCALE GENOMIC DNA]</scope>
    <source>
        <strain evidence="3">ATCC 33500</strain>
        <strain evidence="8">ATCC 33500 / DSM 1411 / JCM 8866 / NBRC 14739 / NCIMB 2177 / R-4</strain>
    </source>
</reference>
<dbReference type="KEGG" id="hme:HFX_2007"/>
<protein>
    <submittedName>
        <fullName evidence="2">Uncharacterized protein</fullName>
    </submittedName>
</protein>
<dbReference type="Proteomes" id="UP000011603">
    <property type="component" value="Unassembled WGS sequence"/>
</dbReference>
<evidence type="ECO:0000313" key="4">
    <source>
        <dbReference type="EMBL" id="EMA00021.1"/>
    </source>
</evidence>
<dbReference type="PATRIC" id="fig|523841.21.peg.2389"/>
<evidence type="ECO:0000313" key="9">
    <source>
        <dbReference type="Proteomes" id="UP000299011"/>
    </source>
</evidence>
<dbReference type="HOGENOM" id="CLU_2856998_0_0_2"/>
<dbReference type="EMBL" id="CP039139">
    <property type="protein sequence ID" value="QCQ74052.1"/>
    <property type="molecule type" value="Genomic_DNA"/>
</dbReference>
<dbReference type="GeneID" id="40155083"/>
<dbReference type="RefSeq" id="WP_004059345.1">
    <property type="nucleotide sequence ID" value="NC_017941.2"/>
</dbReference>
<dbReference type="Proteomes" id="UP000006469">
    <property type="component" value="Chromosome"/>
</dbReference>
<reference evidence="2" key="5">
    <citation type="submission" date="2014-05" db="EMBL/GenBank/DDBJ databases">
        <authorList>
            <person name="Wang L."/>
            <person name="Yang H."/>
            <person name="Xiang H."/>
        </authorList>
    </citation>
    <scope>NUCLEOTIDE SEQUENCE</scope>
    <source>
        <strain evidence="2">CGMCC 1.2087</strain>
    </source>
</reference>
<reference evidence="2 6" key="2">
    <citation type="journal article" date="2012" name="J. Bacteriol.">
        <title>Complete genome sequence of the metabolically versatile halophilic archaeon Haloferax mediterranei, a poly(3-hydroxybutyrate-co-3-hydroxyvalerate) producer.</title>
        <authorList>
            <person name="Han J."/>
            <person name="Zhang F."/>
            <person name="Hou J."/>
            <person name="Liu X."/>
            <person name="Li M."/>
            <person name="Liu H."/>
            <person name="Cai L."/>
            <person name="Zhang B."/>
            <person name="Chen Y."/>
            <person name="Zhou J."/>
            <person name="Hu S."/>
            <person name="Xiang H."/>
        </authorList>
    </citation>
    <scope>NUCLEOTIDE SEQUENCE [LARGE SCALE GENOMIC DNA]</scope>
    <source>
        <strain evidence="6">ATCC 33500 / DSM 1411 / JCM 8866 / NBRC 14739 / NCIMB 2177 / R-4</strain>
        <strain evidence="2">CGMCC 1.2087</strain>
    </source>
</reference>
<dbReference type="EMBL" id="CP007551">
    <property type="protein sequence ID" value="AHZ23088.1"/>
    <property type="molecule type" value="Genomic_DNA"/>
</dbReference>
<proteinExistence type="predicted"/>
<evidence type="ECO:0000313" key="6">
    <source>
        <dbReference type="Proteomes" id="UP000006469"/>
    </source>
</evidence>
<dbReference type="Proteomes" id="UP000299011">
    <property type="component" value="Chromosome"/>
</dbReference>
<reference evidence="5 9" key="6">
    <citation type="submission" date="2019-04" db="EMBL/GenBank/DDBJ databases">
        <title>Methylomes of two halophilic Archaea, Haloarcula marismortui and Haloferax mediterranei.</title>
        <authorList>
            <person name="DasSarma S."/>
            <person name="DasSarma P."/>
            <person name="DasSarma S."/>
            <person name="Fomenkov A."/>
            <person name="Vincze T."/>
            <person name="Anton B.P."/>
            <person name="Roberts R.J."/>
        </authorList>
    </citation>
    <scope>NUCLEOTIDE SEQUENCE [LARGE SCALE GENOMIC DNA]</scope>
    <source>
        <strain evidence="5">ATCC 33500</strain>
        <strain evidence="9">ATCC 33500 / DSM 1411 / JCM 8866 / NBRC 14739 / NCIMB 2177 / R-4</strain>
    </source>
</reference>
<sequence length="64" mass="6694">MKRNAKLTFVTSAHLVLLSLFFKLEPANTDAAGFLATAGVVVFLAGLALETSVISFSSSDTESS</sequence>
<dbReference type="eggNOG" id="arCOG13146">
    <property type="taxonomic scope" value="Archaea"/>
</dbReference>
<keyword evidence="7" id="KW-1185">Reference proteome</keyword>
<dbReference type="Proteomes" id="UP000027075">
    <property type="component" value="Chromosome"/>
</dbReference>
<evidence type="ECO:0000313" key="7">
    <source>
        <dbReference type="Proteomes" id="UP000011603"/>
    </source>
</evidence>
<name>I3R639_HALMT</name>
<accession>I3R639</accession>
<organism evidence="2 6">
    <name type="scientific">Haloferax mediterranei (strain ATCC 33500 / DSM 1411 / JCM 8866 / NBRC 14739 / NCIMB 2177 / R-4)</name>
    <name type="common">Halobacterium mediterranei</name>
    <dbReference type="NCBI Taxonomy" id="523841"/>
    <lineage>
        <taxon>Archaea</taxon>
        <taxon>Methanobacteriati</taxon>
        <taxon>Methanobacteriota</taxon>
        <taxon>Stenosarchaea group</taxon>
        <taxon>Halobacteria</taxon>
        <taxon>Halobacteriales</taxon>
        <taxon>Haloferacaceae</taxon>
        <taxon>Haloferax</taxon>
    </lineage>
</organism>
<evidence type="ECO:0000313" key="2">
    <source>
        <dbReference type="EMBL" id="AFK19699.1"/>
    </source>
</evidence>
<gene>
    <name evidence="2" type="ordered locus">HFX_2007</name>
    <name evidence="3" type="ORF">BM92_10775</name>
    <name evidence="4" type="ORF">C439_11813</name>
    <name evidence="5" type="ORF">E6P09_01660</name>
</gene>
<keyword evidence="1" id="KW-1133">Transmembrane helix</keyword>
<reference evidence="2" key="1">
    <citation type="journal article" date="2012" name="Appl. Environ. Microbiol.">
        <title>Identification of the haloarchaeal phasin (PhaP) that functions in polyhydroxyalkanoate accumulation and granule formation in Haloferax mediterranei.</title>
        <authorList>
            <person name="Cai S."/>
            <person name="Cai L."/>
            <person name="Liu H."/>
            <person name="Liu X."/>
            <person name="Han J."/>
            <person name="Zhou J."/>
            <person name="Xiang H."/>
        </authorList>
    </citation>
    <scope>NUCLEOTIDE SEQUENCE</scope>
    <source>
        <strain evidence="2">CGMCC 1.2087</strain>
    </source>
</reference>
<evidence type="ECO:0000313" key="5">
    <source>
        <dbReference type="EMBL" id="QCQ74052.1"/>
    </source>
</evidence>
<evidence type="ECO:0000313" key="3">
    <source>
        <dbReference type="EMBL" id="AHZ23088.1"/>
    </source>
</evidence>
<dbReference type="EMBL" id="CP001868">
    <property type="protein sequence ID" value="AFK19699.1"/>
    <property type="molecule type" value="Genomic_DNA"/>
</dbReference>
<evidence type="ECO:0000313" key="8">
    <source>
        <dbReference type="Proteomes" id="UP000027075"/>
    </source>
</evidence>
<dbReference type="OrthoDB" id="292022at2157"/>
<reference evidence="4 7" key="3">
    <citation type="journal article" date="2014" name="PLoS Genet.">
        <title>Phylogenetically driven sequencing of extremely halophilic archaea reveals strategies for static and dynamic osmo-response.</title>
        <authorList>
            <person name="Becker E.A."/>
            <person name="Seitzer P.M."/>
            <person name="Tritt A."/>
            <person name="Larsen D."/>
            <person name="Krusor M."/>
            <person name="Yao A.I."/>
            <person name="Wu D."/>
            <person name="Madern D."/>
            <person name="Eisen J.A."/>
            <person name="Darling A.E."/>
            <person name="Facciotti M.T."/>
        </authorList>
    </citation>
    <scope>NUCLEOTIDE SEQUENCE [LARGE SCALE GENOMIC DNA]</scope>
    <source>
        <strain evidence="4">ATCC 33500</strain>
        <strain evidence="7">ATCC 33500 / DSM 1411 / JCM 8866 / NBRC 14739 / NCIMB 2177 / R-4</strain>
    </source>
</reference>
<keyword evidence="1" id="KW-0812">Transmembrane</keyword>
<feature type="transmembrane region" description="Helical" evidence="1">
    <location>
        <begin position="33"/>
        <end position="56"/>
    </location>
</feature>
<dbReference type="AlphaFoldDB" id="I3R639"/>